<dbReference type="EMBL" id="CAEUNJ010000022">
    <property type="protein sequence ID" value="CAB4371198.1"/>
    <property type="molecule type" value="Genomic_DNA"/>
</dbReference>
<dbReference type="NCBIfam" id="TIGR00077">
    <property type="entry name" value="lspA"/>
    <property type="match status" value="1"/>
</dbReference>
<evidence type="ECO:0000256" key="2">
    <source>
        <dbReference type="ARBA" id="ARBA00022670"/>
    </source>
</evidence>
<organism evidence="10">
    <name type="scientific">freshwater metagenome</name>
    <dbReference type="NCBI Taxonomy" id="449393"/>
    <lineage>
        <taxon>unclassified sequences</taxon>
        <taxon>metagenomes</taxon>
        <taxon>ecological metagenomes</taxon>
    </lineage>
</organism>
<evidence type="ECO:0000313" key="10">
    <source>
        <dbReference type="EMBL" id="CAB4371198.1"/>
    </source>
</evidence>
<keyword evidence="3 8" id="KW-0812">Transmembrane</keyword>
<feature type="transmembrane region" description="Helical" evidence="8">
    <location>
        <begin position="97"/>
        <end position="116"/>
    </location>
</feature>
<evidence type="ECO:0000256" key="5">
    <source>
        <dbReference type="ARBA" id="ARBA00022989"/>
    </source>
</evidence>
<gene>
    <name evidence="11" type="ORF">UFOPK1762_01458</name>
    <name evidence="12" type="ORF">UFOPK2624_01306</name>
    <name evidence="9" type="ORF">UFOPK3331_00069</name>
    <name evidence="13" type="ORF">UFOPK3785_01658</name>
    <name evidence="10" type="ORF">UFOPK4201_00677</name>
    <name evidence="14" type="ORF">UFOPK4371_00621</name>
</gene>
<evidence type="ECO:0000313" key="14">
    <source>
        <dbReference type="EMBL" id="CAB5075966.1"/>
    </source>
</evidence>
<keyword evidence="6 8" id="KW-0472">Membrane</keyword>
<accession>A0A6J6ALA7</accession>
<dbReference type="EMBL" id="CAEZTY010000066">
    <property type="protein sequence ID" value="CAB4593097.1"/>
    <property type="molecule type" value="Genomic_DNA"/>
</dbReference>
<dbReference type="GO" id="GO:0004190">
    <property type="term" value="F:aspartic-type endopeptidase activity"/>
    <property type="evidence" value="ECO:0007669"/>
    <property type="project" value="InterPro"/>
</dbReference>
<sequence>MTSTNTPATGAPTHRVLFGAVAVGWVVADQLSKSWAVSSLGNRTIDVLWTLRFQLAVNHGASFSLGAGFGTWIGLLALVLVGVLVWKGGSVRSRLGAVALGMIVGGALGNVLDRAFRGDAGFFHGGVIDFIDFQWWPVFNVADIGVVCGAALLVISTLRDPRQNDSKMVNGRSDAVTQSDNASSTQIESN</sequence>
<dbReference type="EMBL" id="CAFBRD010000023">
    <property type="protein sequence ID" value="CAB5075966.1"/>
    <property type="molecule type" value="Genomic_DNA"/>
</dbReference>
<evidence type="ECO:0000313" key="12">
    <source>
        <dbReference type="EMBL" id="CAB4714523.1"/>
    </source>
</evidence>
<dbReference type="EMBL" id="CAFBNJ010000112">
    <property type="protein sequence ID" value="CAB4963481.1"/>
    <property type="molecule type" value="Genomic_DNA"/>
</dbReference>
<dbReference type="GO" id="GO:0016020">
    <property type="term" value="C:membrane"/>
    <property type="evidence" value="ECO:0007669"/>
    <property type="project" value="InterPro"/>
</dbReference>
<dbReference type="AlphaFoldDB" id="A0A6J6ALA7"/>
<evidence type="ECO:0000256" key="7">
    <source>
        <dbReference type="SAM" id="MobiDB-lite"/>
    </source>
</evidence>
<dbReference type="InterPro" id="IPR001872">
    <property type="entry name" value="Peptidase_A8"/>
</dbReference>
<evidence type="ECO:0000256" key="4">
    <source>
        <dbReference type="ARBA" id="ARBA00022801"/>
    </source>
</evidence>
<reference evidence="10" key="1">
    <citation type="submission" date="2020-05" db="EMBL/GenBank/DDBJ databases">
        <authorList>
            <person name="Chiriac C."/>
            <person name="Salcher M."/>
            <person name="Ghai R."/>
            <person name="Kavagutti S V."/>
        </authorList>
    </citation>
    <scope>NUCLEOTIDE SEQUENCE</scope>
</reference>
<evidence type="ECO:0000256" key="3">
    <source>
        <dbReference type="ARBA" id="ARBA00022692"/>
    </source>
</evidence>
<feature type="transmembrane region" description="Helical" evidence="8">
    <location>
        <begin position="136"/>
        <end position="158"/>
    </location>
</feature>
<evidence type="ECO:0000313" key="11">
    <source>
        <dbReference type="EMBL" id="CAB4593097.1"/>
    </source>
</evidence>
<dbReference type="PANTHER" id="PTHR33695:SF1">
    <property type="entry name" value="LIPOPROTEIN SIGNAL PEPTIDASE"/>
    <property type="match status" value="1"/>
</dbReference>
<dbReference type="GO" id="GO:0006508">
    <property type="term" value="P:proteolysis"/>
    <property type="evidence" value="ECO:0007669"/>
    <property type="project" value="UniProtKB-KW"/>
</dbReference>
<dbReference type="EMBL" id="CAESAL010000002">
    <property type="protein sequence ID" value="CAB4329849.1"/>
    <property type="molecule type" value="Genomic_DNA"/>
</dbReference>
<name>A0A6J6ALA7_9ZZZZ</name>
<dbReference type="HAMAP" id="MF_00161">
    <property type="entry name" value="LspA"/>
    <property type="match status" value="1"/>
</dbReference>
<evidence type="ECO:0000256" key="1">
    <source>
        <dbReference type="ARBA" id="ARBA00022475"/>
    </source>
</evidence>
<evidence type="ECO:0000256" key="6">
    <source>
        <dbReference type="ARBA" id="ARBA00023136"/>
    </source>
</evidence>
<dbReference type="PRINTS" id="PR00781">
    <property type="entry name" value="LIPOSIGPTASE"/>
</dbReference>
<evidence type="ECO:0000313" key="9">
    <source>
        <dbReference type="EMBL" id="CAB4329849.1"/>
    </source>
</evidence>
<evidence type="ECO:0000256" key="8">
    <source>
        <dbReference type="SAM" id="Phobius"/>
    </source>
</evidence>
<dbReference type="PANTHER" id="PTHR33695">
    <property type="entry name" value="LIPOPROTEIN SIGNAL PEPTIDASE"/>
    <property type="match status" value="1"/>
</dbReference>
<dbReference type="Pfam" id="PF01252">
    <property type="entry name" value="Peptidase_A8"/>
    <property type="match status" value="1"/>
</dbReference>
<keyword evidence="1" id="KW-1003">Cell membrane</keyword>
<feature type="transmembrane region" description="Helical" evidence="8">
    <location>
        <begin position="61"/>
        <end position="85"/>
    </location>
</feature>
<evidence type="ECO:0000313" key="13">
    <source>
        <dbReference type="EMBL" id="CAB4963481.1"/>
    </source>
</evidence>
<keyword evidence="4" id="KW-0378">Hydrolase</keyword>
<feature type="compositionally biased region" description="Polar residues" evidence="7">
    <location>
        <begin position="175"/>
        <end position="190"/>
    </location>
</feature>
<dbReference type="EMBL" id="CAEZXY010000065">
    <property type="protein sequence ID" value="CAB4714523.1"/>
    <property type="molecule type" value="Genomic_DNA"/>
</dbReference>
<protein>
    <submittedName>
        <fullName evidence="10">Unannotated protein</fullName>
    </submittedName>
</protein>
<proteinExistence type="inferred from homology"/>
<keyword evidence="5 8" id="KW-1133">Transmembrane helix</keyword>
<feature type="region of interest" description="Disordered" evidence="7">
    <location>
        <begin position="164"/>
        <end position="190"/>
    </location>
</feature>
<keyword evidence="2" id="KW-0645">Protease</keyword>
<dbReference type="PROSITE" id="PS00855">
    <property type="entry name" value="SPASE_II"/>
    <property type="match status" value="1"/>
</dbReference>